<dbReference type="AlphaFoldDB" id="A0ABD3SQK3"/>
<feature type="active site" description="Proton acceptor" evidence="2">
    <location>
        <position position="370"/>
    </location>
</feature>
<dbReference type="GO" id="GO:0016787">
    <property type="term" value="F:hydrolase activity"/>
    <property type="evidence" value="ECO:0007669"/>
    <property type="project" value="UniProtKB-UniRule"/>
</dbReference>
<comment type="caution">
    <text evidence="2">Lacks conserved residue(s) required for the propagation of feature annotation.</text>
</comment>
<dbReference type="EMBL" id="JALLPB020000017">
    <property type="protein sequence ID" value="KAL3826636.1"/>
    <property type="molecule type" value="Genomic_DNA"/>
</dbReference>
<evidence type="ECO:0000259" key="5">
    <source>
        <dbReference type="PROSITE" id="PS51635"/>
    </source>
</evidence>
<evidence type="ECO:0000256" key="1">
    <source>
        <dbReference type="ARBA" id="ARBA00023098"/>
    </source>
</evidence>
<feature type="transmembrane region" description="Helical" evidence="4">
    <location>
        <begin position="62"/>
        <end position="83"/>
    </location>
</feature>
<dbReference type="Proteomes" id="UP001530377">
    <property type="component" value="Unassembled WGS sequence"/>
</dbReference>
<proteinExistence type="predicted"/>
<dbReference type="InterPro" id="IPR002641">
    <property type="entry name" value="PNPLA_dom"/>
</dbReference>
<keyword evidence="2" id="KW-0442">Lipid degradation</keyword>
<keyword evidence="4" id="KW-0472">Membrane</keyword>
<feature type="transmembrane region" description="Helical" evidence="4">
    <location>
        <begin position="89"/>
        <end position="108"/>
    </location>
</feature>
<feature type="domain" description="PNPLA" evidence="5">
    <location>
        <begin position="144"/>
        <end position="383"/>
    </location>
</feature>
<comment type="caution">
    <text evidence="6">The sequence shown here is derived from an EMBL/GenBank/DDBJ whole genome shotgun (WGS) entry which is preliminary data.</text>
</comment>
<evidence type="ECO:0000256" key="3">
    <source>
        <dbReference type="SAM" id="MobiDB-lite"/>
    </source>
</evidence>
<name>A0ABD3SQK3_9STRA</name>
<organism evidence="6 7">
    <name type="scientific">Cyclostephanos tholiformis</name>
    <dbReference type="NCBI Taxonomy" id="382380"/>
    <lineage>
        <taxon>Eukaryota</taxon>
        <taxon>Sar</taxon>
        <taxon>Stramenopiles</taxon>
        <taxon>Ochrophyta</taxon>
        <taxon>Bacillariophyta</taxon>
        <taxon>Coscinodiscophyceae</taxon>
        <taxon>Thalassiosirophycidae</taxon>
        <taxon>Stephanodiscales</taxon>
        <taxon>Stephanodiscaceae</taxon>
        <taxon>Cyclostephanos</taxon>
    </lineage>
</organism>
<sequence length="480" mass="51509">MYEHNFPIRKGSRRKEDPVKCLRDRRLLANERASATVSNSAVASLMTRVSSHFDHRSKSRSAIPLPFSILLLVTIASLLAYGLPLDFRHVISAFLLLLSTVHVVISAMKIDQEVARSDMTTTATATTAMPTLREFLSHPDGYHMSFAPAFFGFYAYFGALAAMEEGTDGLVVPASTVECHADDDVGEAEAADIGGDVVVASRHLLRSVSGASAGAMAAVMLAAGIQPREAYEFASAFTWEMIADPPGFGGYARGHNFEGAMRKFIWERSTAKRRRRTPPAVGRDGEGPDDDTVIGTGLRLEEGLVPVAVSAFDLMRMKGSILIEGCMARAARSSAGFPGLFQPVAWRGGRRVGDRNDGGTSWLPDSLLIDGGITDRMGLNGLRALSSSDAKMKRVINIVVGDSVFRGPSGVGGMTGVNAEYLVSIAIVGTPVCGPWAMKNGPRAFESARKAMAAALDQPMERGTCNNHLVIRVDASKWLE</sequence>
<feature type="short sequence motif" description="DGA/G" evidence="2">
    <location>
        <begin position="370"/>
        <end position="372"/>
    </location>
</feature>
<keyword evidence="7" id="KW-1185">Reference proteome</keyword>
<dbReference type="InterPro" id="IPR016035">
    <property type="entry name" value="Acyl_Trfase/lysoPLipase"/>
</dbReference>
<evidence type="ECO:0000313" key="7">
    <source>
        <dbReference type="Proteomes" id="UP001530377"/>
    </source>
</evidence>
<dbReference type="Gene3D" id="3.40.1090.10">
    <property type="entry name" value="Cytosolic phospholipase A2 catalytic domain"/>
    <property type="match status" value="2"/>
</dbReference>
<keyword evidence="2" id="KW-0378">Hydrolase</keyword>
<evidence type="ECO:0000256" key="2">
    <source>
        <dbReference type="PROSITE-ProRule" id="PRU01161"/>
    </source>
</evidence>
<keyword evidence="1 2" id="KW-0443">Lipid metabolism</keyword>
<dbReference type="SUPFAM" id="SSF52151">
    <property type="entry name" value="FabD/lysophospholipase-like"/>
    <property type="match status" value="1"/>
</dbReference>
<reference evidence="6 7" key="1">
    <citation type="submission" date="2024-10" db="EMBL/GenBank/DDBJ databases">
        <title>Updated reference genomes for cyclostephanoid diatoms.</title>
        <authorList>
            <person name="Roberts W.R."/>
            <person name="Alverson A.J."/>
        </authorList>
    </citation>
    <scope>NUCLEOTIDE SEQUENCE [LARGE SCALE GENOMIC DNA]</scope>
    <source>
        <strain evidence="6 7">AJA228-03</strain>
    </source>
</reference>
<dbReference type="PROSITE" id="PS51635">
    <property type="entry name" value="PNPLA"/>
    <property type="match status" value="1"/>
</dbReference>
<evidence type="ECO:0000256" key="4">
    <source>
        <dbReference type="SAM" id="Phobius"/>
    </source>
</evidence>
<feature type="region of interest" description="Disordered" evidence="3">
    <location>
        <begin position="271"/>
        <end position="292"/>
    </location>
</feature>
<accession>A0ABD3SQK3</accession>
<gene>
    <name evidence="6" type="ORF">ACHAXA_009077</name>
</gene>
<dbReference type="GO" id="GO:0016042">
    <property type="term" value="P:lipid catabolic process"/>
    <property type="evidence" value="ECO:0007669"/>
    <property type="project" value="UniProtKB-UniRule"/>
</dbReference>
<keyword evidence="4" id="KW-0812">Transmembrane</keyword>
<dbReference type="Pfam" id="PF01734">
    <property type="entry name" value="Patatin"/>
    <property type="match status" value="1"/>
</dbReference>
<feature type="short sequence motif" description="GXSXG" evidence="2">
    <location>
        <begin position="210"/>
        <end position="214"/>
    </location>
</feature>
<feature type="active site" description="Nucleophile" evidence="2">
    <location>
        <position position="212"/>
    </location>
</feature>
<evidence type="ECO:0000313" key="6">
    <source>
        <dbReference type="EMBL" id="KAL3826636.1"/>
    </source>
</evidence>
<protein>
    <recommendedName>
        <fullName evidence="5">PNPLA domain-containing protein</fullName>
    </recommendedName>
</protein>
<keyword evidence="4" id="KW-1133">Transmembrane helix</keyword>